<evidence type="ECO:0000313" key="5">
    <source>
        <dbReference type="EMBL" id="KAK0734739.1"/>
    </source>
</evidence>
<gene>
    <name evidence="5" type="ORF">B0T26DRAFT_746609</name>
</gene>
<comment type="cofactor">
    <cofactor evidence="1">
        <name>Cu(2+)</name>
        <dbReference type="ChEBI" id="CHEBI:29036"/>
    </cofactor>
</comment>
<evidence type="ECO:0000259" key="4">
    <source>
        <dbReference type="Pfam" id="PF18132"/>
    </source>
</evidence>
<evidence type="ECO:0000256" key="2">
    <source>
        <dbReference type="ARBA" id="ARBA00023002"/>
    </source>
</evidence>
<keyword evidence="6" id="KW-1185">Reference proteome</keyword>
<reference evidence="5" key="1">
    <citation type="submission" date="2023-06" db="EMBL/GenBank/DDBJ databases">
        <title>Genome-scale phylogeny and comparative genomics of the fungal order Sordariales.</title>
        <authorList>
            <consortium name="Lawrence Berkeley National Laboratory"/>
            <person name="Hensen N."/>
            <person name="Bonometti L."/>
            <person name="Westerberg I."/>
            <person name="Brannstrom I.O."/>
            <person name="Guillou S."/>
            <person name="Cros-Aarteil S."/>
            <person name="Calhoun S."/>
            <person name="Haridas S."/>
            <person name="Kuo A."/>
            <person name="Mondo S."/>
            <person name="Pangilinan J."/>
            <person name="Riley R."/>
            <person name="LaButti K."/>
            <person name="Andreopoulos B."/>
            <person name="Lipzen A."/>
            <person name="Chen C."/>
            <person name="Yanf M."/>
            <person name="Daum C."/>
            <person name="Ng V."/>
            <person name="Clum A."/>
            <person name="Steindorff A."/>
            <person name="Ohm R."/>
            <person name="Martin F."/>
            <person name="Silar P."/>
            <person name="Natvig D."/>
            <person name="Lalanne C."/>
            <person name="Gautier V."/>
            <person name="Ament-velasquez S.L."/>
            <person name="Kruys A."/>
            <person name="Hutchinson M.I."/>
            <person name="Powell A.J."/>
            <person name="Barry K."/>
            <person name="Miller A.N."/>
            <person name="Grigoriev I.V."/>
            <person name="Debuchy R."/>
            <person name="Gladieux P."/>
            <person name="Thoren M.H."/>
            <person name="Johannesson H."/>
        </authorList>
    </citation>
    <scope>NUCLEOTIDE SEQUENCE</scope>
    <source>
        <strain evidence="5">SMH2392-1A</strain>
    </source>
</reference>
<keyword evidence="2" id="KW-0560">Oxidoreductase</keyword>
<evidence type="ECO:0000256" key="1">
    <source>
        <dbReference type="ARBA" id="ARBA00001973"/>
    </source>
</evidence>
<evidence type="ECO:0000313" key="6">
    <source>
        <dbReference type="Proteomes" id="UP001172101"/>
    </source>
</evidence>
<accession>A0AA40BIB4</accession>
<name>A0AA40BIB4_9PEZI</name>
<organism evidence="5 6">
    <name type="scientific">Lasiosphaeria miniovina</name>
    <dbReference type="NCBI Taxonomy" id="1954250"/>
    <lineage>
        <taxon>Eukaryota</taxon>
        <taxon>Fungi</taxon>
        <taxon>Dikarya</taxon>
        <taxon>Ascomycota</taxon>
        <taxon>Pezizomycotina</taxon>
        <taxon>Sordariomycetes</taxon>
        <taxon>Sordariomycetidae</taxon>
        <taxon>Sordariales</taxon>
        <taxon>Lasiosphaeriaceae</taxon>
        <taxon>Lasiosphaeria</taxon>
    </lineage>
</organism>
<dbReference type="Pfam" id="PF18132">
    <property type="entry name" value="Tyrosinase_C"/>
    <property type="match status" value="1"/>
</dbReference>
<feature type="domain" description="Tyrosinase C-terminal" evidence="4">
    <location>
        <begin position="20"/>
        <end position="84"/>
    </location>
</feature>
<sequence>MAKFDREWYVDSQVKRADAAGDFSVDTTPLTSLLLEYLDTPGNGLESLRPEHVKPSLKKYLRWRVVFHNDTNDARTVPDLKIGVSAKIYHDEGEPTYEEYPDVVSDILPGASRTAIVTA</sequence>
<dbReference type="Proteomes" id="UP001172101">
    <property type="component" value="Unassembled WGS sequence"/>
</dbReference>
<dbReference type="AlphaFoldDB" id="A0AA40BIB4"/>
<protein>
    <recommendedName>
        <fullName evidence="4">Tyrosinase C-terminal domain-containing protein</fullName>
    </recommendedName>
</protein>
<dbReference type="RefSeq" id="XP_060303616.1">
    <property type="nucleotide sequence ID" value="XM_060444717.1"/>
</dbReference>
<comment type="caution">
    <text evidence="5">The sequence shown here is derived from an EMBL/GenBank/DDBJ whole genome shotgun (WGS) entry which is preliminary data.</text>
</comment>
<dbReference type="GO" id="GO:0004497">
    <property type="term" value="F:monooxygenase activity"/>
    <property type="evidence" value="ECO:0007669"/>
    <property type="project" value="UniProtKB-KW"/>
</dbReference>
<evidence type="ECO:0000256" key="3">
    <source>
        <dbReference type="ARBA" id="ARBA00023033"/>
    </source>
</evidence>
<dbReference type="GeneID" id="85327987"/>
<proteinExistence type="predicted"/>
<dbReference type="EMBL" id="JAUIRO010000001">
    <property type="protein sequence ID" value="KAK0734739.1"/>
    <property type="molecule type" value="Genomic_DNA"/>
</dbReference>
<dbReference type="InterPro" id="IPR041640">
    <property type="entry name" value="Tyrosinase_C"/>
</dbReference>
<keyword evidence="3" id="KW-0503">Monooxygenase</keyword>